<dbReference type="Pfam" id="PF10342">
    <property type="entry name" value="Kre9_KNH"/>
    <property type="match status" value="1"/>
</dbReference>
<gene>
    <name evidence="5" type="ORF">BDV25DRAFT_168430</name>
</gene>
<dbReference type="PANTHER" id="PTHR40633:SF6">
    <property type="entry name" value="MATRIX PROTEIN, PUTATIVE (AFU_ORTHOLOGUE AFUA_8G05410)-RELATED"/>
    <property type="match status" value="1"/>
</dbReference>
<organism evidence="5 6">
    <name type="scientific">Aspergillus avenaceus</name>
    <dbReference type="NCBI Taxonomy" id="36643"/>
    <lineage>
        <taxon>Eukaryota</taxon>
        <taxon>Fungi</taxon>
        <taxon>Dikarya</taxon>
        <taxon>Ascomycota</taxon>
        <taxon>Pezizomycotina</taxon>
        <taxon>Eurotiomycetes</taxon>
        <taxon>Eurotiomycetidae</taxon>
        <taxon>Eurotiales</taxon>
        <taxon>Aspergillaceae</taxon>
        <taxon>Aspergillus</taxon>
        <taxon>Aspergillus subgen. Circumdati</taxon>
    </lineage>
</organism>
<feature type="domain" description="Yeast cell wall synthesis Kre9/Knh1-like N-terminal" evidence="4">
    <location>
        <begin position="31"/>
        <end position="106"/>
    </location>
</feature>
<dbReference type="Proteomes" id="UP000325780">
    <property type="component" value="Unassembled WGS sequence"/>
</dbReference>
<feature type="signal peptide" evidence="3">
    <location>
        <begin position="1"/>
        <end position="22"/>
    </location>
</feature>
<evidence type="ECO:0000259" key="4">
    <source>
        <dbReference type="Pfam" id="PF10342"/>
    </source>
</evidence>
<feature type="region of interest" description="Disordered" evidence="2">
    <location>
        <begin position="113"/>
        <end position="171"/>
    </location>
</feature>
<dbReference type="EMBL" id="ML742161">
    <property type="protein sequence ID" value="KAE8148416.1"/>
    <property type="molecule type" value="Genomic_DNA"/>
</dbReference>
<evidence type="ECO:0000256" key="3">
    <source>
        <dbReference type="SAM" id="SignalP"/>
    </source>
</evidence>
<protein>
    <recommendedName>
        <fullName evidence="4">Yeast cell wall synthesis Kre9/Knh1-like N-terminal domain-containing protein</fullName>
    </recommendedName>
</protein>
<name>A0A5N6TPY6_ASPAV</name>
<dbReference type="InterPro" id="IPR052982">
    <property type="entry name" value="SRP1/TIP1-like"/>
</dbReference>
<dbReference type="AlphaFoldDB" id="A0A5N6TPY6"/>
<dbReference type="InterPro" id="IPR018466">
    <property type="entry name" value="Kre9/Knh1-like_N"/>
</dbReference>
<evidence type="ECO:0000256" key="1">
    <source>
        <dbReference type="ARBA" id="ARBA00022729"/>
    </source>
</evidence>
<keyword evidence="1 3" id="KW-0732">Signal</keyword>
<evidence type="ECO:0000313" key="6">
    <source>
        <dbReference type="Proteomes" id="UP000325780"/>
    </source>
</evidence>
<keyword evidence="6" id="KW-1185">Reference proteome</keyword>
<dbReference type="PANTHER" id="PTHR40633">
    <property type="entry name" value="MATRIX PROTEIN, PUTATIVE (AFU_ORTHOLOGUE AFUA_8G05410)-RELATED"/>
    <property type="match status" value="1"/>
</dbReference>
<feature type="chain" id="PRO_5024872748" description="Yeast cell wall synthesis Kre9/Knh1-like N-terminal domain-containing protein" evidence="3">
    <location>
        <begin position="23"/>
        <end position="202"/>
    </location>
</feature>
<feature type="compositionally biased region" description="Low complexity" evidence="2">
    <location>
        <begin position="149"/>
        <end position="165"/>
    </location>
</feature>
<evidence type="ECO:0000256" key="2">
    <source>
        <dbReference type="SAM" id="MobiDB-lite"/>
    </source>
</evidence>
<reference evidence="5 6" key="1">
    <citation type="submission" date="2019-04" db="EMBL/GenBank/DDBJ databases">
        <title>Friends and foes A comparative genomics study of 23 Aspergillus species from section Flavi.</title>
        <authorList>
            <consortium name="DOE Joint Genome Institute"/>
            <person name="Kjaerbolling I."/>
            <person name="Vesth T."/>
            <person name="Frisvad J.C."/>
            <person name="Nybo J.L."/>
            <person name="Theobald S."/>
            <person name="Kildgaard S."/>
            <person name="Isbrandt T."/>
            <person name="Kuo A."/>
            <person name="Sato A."/>
            <person name="Lyhne E.K."/>
            <person name="Kogle M.E."/>
            <person name="Wiebenga A."/>
            <person name="Kun R.S."/>
            <person name="Lubbers R.J."/>
            <person name="Makela M.R."/>
            <person name="Barry K."/>
            <person name="Chovatia M."/>
            <person name="Clum A."/>
            <person name="Daum C."/>
            <person name="Haridas S."/>
            <person name="He G."/>
            <person name="LaButti K."/>
            <person name="Lipzen A."/>
            <person name="Mondo S."/>
            <person name="Riley R."/>
            <person name="Salamov A."/>
            <person name="Simmons B.A."/>
            <person name="Magnuson J.K."/>
            <person name="Henrissat B."/>
            <person name="Mortensen U.H."/>
            <person name="Larsen T.O."/>
            <person name="Devries R.P."/>
            <person name="Grigoriev I.V."/>
            <person name="Machida M."/>
            <person name="Baker S.E."/>
            <person name="Andersen M.R."/>
        </authorList>
    </citation>
    <scope>NUCLEOTIDE SEQUENCE [LARGE SCALE GENOMIC DNA]</scope>
    <source>
        <strain evidence="5 6">IBT 18842</strain>
    </source>
</reference>
<proteinExistence type="predicted"/>
<dbReference type="OrthoDB" id="5589325at2759"/>
<accession>A0A5N6TPY6</accession>
<sequence>MYVFEGVFGALLCLAHVGVVEAVAFTQWPSTIYAGEPATVDWVGDPNVPTTIILRKGAAKHLDDVEVLTTEGRGGTFTWTPSEEIADGTDYALQIQQAASINYSGHVTVVHAQAPLSKGPPPDRDPNSPNFDTAPHRSELGVAKGNNATHSNNTTEGTPTTGNDHTSAKSAVAAKMQTGDASLRIISAPLVLAAAAAFYFAC</sequence>
<evidence type="ECO:0000313" key="5">
    <source>
        <dbReference type="EMBL" id="KAE8148416.1"/>
    </source>
</evidence>